<dbReference type="InterPro" id="IPR018666">
    <property type="entry name" value="DUF2125"/>
</dbReference>
<dbReference type="AlphaFoldDB" id="A0A238LFB1"/>
<keyword evidence="3" id="KW-1185">Reference proteome</keyword>
<reference evidence="2 3" key="1">
    <citation type="submission" date="2017-05" db="EMBL/GenBank/DDBJ databases">
        <authorList>
            <person name="Song R."/>
            <person name="Chenine A.L."/>
            <person name="Ruprecht R.M."/>
        </authorList>
    </citation>
    <scope>NUCLEOTIDE SEQUENCE [LARGE SCALE GENOMIC DNA]</scope>
    <source>
        <strain evidence="2 3">CECT 8899</strain>
    </source>
</reference>
<evidence type="ECO:0000313" key="3">
    <source>
        <dbReference type="Proteomes" id="UP000201613"/>
    </source>
</evidence>
<keyword evidence="1" id="KW-0732">Signal</keyword>
<name>A0A238LFB1_9RHOB</name>
<sequence length="499" mass="52427">MKAFATNGTATCIAALLTAGAASADVTAQEVWDNWKEGMSVYGQEGITIGSETMVGSSLTITDLTMEMSEDGTSITSTIPSIVFTERGDGTVSVVMSESYPVTITGAPGESATINVTQTGIEMVVSGDSSAMTYDFTANRIGVSVDEIRDRDEVVPAEILLNMNNVTGSYTTSYGDLNVISYDMDVGGVDILVDVNDEAEDLLVNFSGQIADLAVEGEMGMPADMDFDAPESMFIDGFYLDAGYSFGQSAYLFAFEEGSDMANGTASLASGALELSMNYDGISYSNALTELAVSFSGSEVPFPVDLSLGEYGVNIALPLSQSNAPKDFSASFKLVDLAVNDMIWSMADPGGVLPRDPASLIIALSGSGSLFYDLLDPAQAMEIARADMPGALNSLTLDELTVQIAGAEVLGDGSFTFDNNDLTTFPGVPRPEGELNVAVNGANGLIDKLTQMGLLPEEQVMGARMMMGVFATPVGDDMLTSKIEVNDQGHVIANGQRLQ</sequence>
<evidence type="ECO:0000256" key="1">
    <source>
        <dbReference type="SAM" id="SignalP"/>
    </source>
</evidence>
<feature type="signal peptide" evidence="1">
    <location>
        <begin position="1"/>
        <end position="24"/>
    </location>
</feature>
<gene>
    <name evidence="2" type="ORF">LOM8899_02472</name>
</gene>
<dbReference type="Proteomes" id="UP000201613">
    <property type="component" value="Unassembled WGS sequence"/>
</dbReference>
<organism evidence="2 3">
    <name type="scientific">Flavimaricola marinus</name>
    <dbReference type="NCBI Taxonomy" id="1819565"/>
    <lineage>
        <taxon>Bacteria</taxon>
        <taxon>Pseudomonadati</taxon>
        <taxon>Pseudomonadota</taxon>
        <taxon>Alphaproteobacteria</taxon>
        <taxon>Rhodobacterales</taxon>
        <taxon>Paracoccaceae</taxon>
        <taxon>Flavimaricola</taxon>
    </lineage>
</organism>
<proteinExistence type="predicted"/>
<dbReference type="EMBL" id="FXZK01000004">
    <property type="protein sequence ID" value="SMY08321.1"/>
    <property type="molecule type" value="Genomic_DNA"/>
</dbReference>
<feature type="chain" id="PRO_5012466781" description="DUF2125 domain-containing protein" evidence="1">
    <location>
        <begin position="25"/>
        <end position="499"/>
    </location>
</feature>
<evidence type="ECO:0008006" key="4">
    <source>
        <dbReference type="Google" id="ProtNLM"/>
    </source>
</evidence>
<evidence type="ECO:0000313" key="2">
    <source>
        <dbReference type="EMBL" id="SMY08321.1"/>
    </source>
</evidence>
<dbReference type="Pfam" id="PF09898">
    <property type="entry name" value="DUF2125"/>
    <property type="match status" value="1"/>
</dbReference>
<dbReference type="RefSeq" id="WP_168770535.1">
    <property type="nucleotide sequence ID" value="NZ_FXZK01000004.1"/>
</dbReference>
<accession>A0A238LFB1</accession>
<protein>
    <recommendedName>
        <fullName evidence="4">DUF2125 domain-containing protein</fullName>
    </recommendedName>
</protein>